<keyword evidence="1" id="KW-0472">Membrane</keyword>
<dbReference type="Proteomes" id="UP001597542">
    <property type="component" value="Unassembled WGS sequence"/>
</dbReference>
<comment type="caution">
    <text evidence="2">The sequence shown here is derived from an EMBL/GenBank/DDBJ whole genome shotgun (WGS) entry which is preliminary data.</text>
</comment>
<proteinExistence type="predicted"/>
<evidence type="ECO:0000256" key="1">
    <source>
        <dbReference type="SAM" id="Phobius"/>
    </source>
</evidence>
<dbReference type="RefSeq" id="WP_344270444.1">
    <property type="nucleotide sequence ID" value="NZ_BAAAHV010000008.1"/>
</dbReference>
<evidence type="ECO:0000313" key="3">
    <source>
        <dbReference type="Proteomes" id="UP001597542"/>
    </source>
</evidence>
<evidence type="ECO:0000313" key="2">
    <source>
        <dbReference type="EMBL" id="MFD2481000.1"/>
    </source>
</evidence>
<feature type="transmembrane region" description="Helical" evidence="1">
    <location>
        <begin position="50"/>
        <end position="70"/>
    </location>
</feature>
<organism evidence="2 3">
    <name type="scientific">Amycolatopsis albidoflavus</name>
    <dbReference type="NCBI Taxonomy" id="102226"/>
    <lineage>
        <taxon>Bacteria</taxon>
        <taxon>Bacillati</taxon>
        <taxon>Actinomycetota</taxon>
        <taxon>Actinomycetes</taxon>
        <taxon>Pseudonocardiales</taxon>
        <taxon>Pseudonocardiaceae</taxon>
        <taxon>Amycolatopsis</taxon>
    </lineage>
</organism>
<keyword evidence="1" id="KW-0812">Transmembrane</keyword>
<reference evidence="3" key="1">
    <citation type="journal article" date="2019" name="Int. J. Syst. Evol. Microbiol.">
        <title>The Global Catalogue of Microorganisms (GCM) 10K type strain sequencing project: providing services to taxonomists for standard genome sequencing and annotation.</title>
        <authorList>
            <consortium name="The Broad Institute Genomics Platform"/>
            <consortium name="The Broad Institute Genome Sequencing Center for Infectious Disease"/>
            <person name="Wu L."/>
            <person name="Ma J."/>
        </authorList>
    </citation>
    <scope>NUCLEOTIDE SEQUENCE [LARGE SCALE GENOMIC DNA]</scope>
    <source>
        <strain evidence="3">CGMCC 4.7638</strain>
    </source>
</reference>
<protein>
    <submittedName>
        <fullName evidence="2">Uncharacterized protein</fullName>
    </submittedName>
</protein>
<name>A0ABW5HXJ5_9PSEU</name>
<sequence length="135" mass="13977">MITLAVATNSRTVIDVTNGSDTDIEGEAVRKLAANWIHFFRKTDLAIWEVALRILGFLLTLGAAAILVTACDNSVNGKAAPSTPASQSASAGNPFAARNQCALLDQILGGAGYPPAKPSIAQERKACVTQNPAAA</sequence>
<dbReference type="EMBL" id="JBHUKQ010000009">
    <property type="protein sequence ID" value="MFD2481000.1"/>
    <property type="molecule type" value="Genomic_DNA"/>
</dbReference>
<accession>A0ABW5HXJ5</accession>
<keyword evidence="1" id="KW-1133">Transmembrane helix</keyword>
<keyword evidence="3" id="KW-1185">Reference proteome</keyword>
<gene>
    <name evidence="2" type="ORF">ACFSUT_11995</name>
</gene>